<dbReference type="Proteomes" id="UP000612893">
    <property type="component" value="Unassembled WGS sequence"/>
</dbReference>
<evidence type="ECO:0008006" key="3">
    <source>
        <dbReference type="Google" id="ProtNLM"/>
    </source>
</evidence>
<proteinExistence type="predicted"/>
<keyword evidence="2" id="KW-1185">Reference proteome</keyword>
<dbReference type="PANTHER" id="PTHR37170">
    <property type="entry name" value="GLUTAREDOXIN-RELATED"/>
    <property type="match status" value="1"/>
</dbReference>
<evidence type="ECO:0000313" key="2">
    <source>
        <dbReference type="Proteomes" id="UP000612893"/>
    </source>
</evidence>
<dbReference type="PANTHER" id="PTHR37170:SF1">
    <property type="entry name" value="GLUTAREDOXIN-LIKE PROTEIN"/>
    <property type="match status" value="1"/>
</dbReference>
<gene>
    <name evidence="1" type="ORF">JF922_00115</name>
</gene>
<sequence>MAILNEQVKQQVRERFSQRLSGPVQLKLYTRPGTGRLILPSGLGCATCDDARELAEDLQASAPDLIHLEVVDVTVQDSEVRDLPTLALGFPGEEPRIRWQGLPAGYEFATVVDAIERVSTGEHGLSESTLEELAKVDEPVEVMVFATPT</sequence>
<dbReference type="Gene3D" id="3.40.30.10">
    <property type="entry name" value="Glutaredoxin"/>
    <property type="match status" value="1"/>
</dbReference>
<dbReference type="EMBL" id="JAEKNR010000003">
    <property type="protein sequence ID" value="MBJ7596483.1"/>
    <property type="molecule type" value="Genomic_DNA"/>
</dbReference>
<comment type="caution">
    <text evidence="1">The sequence shown here is derived from an EMBL/GenBank/DDBJ whole genome shotgun (WGS) entry which is preliminary data.</text>
</comment>
<dbReference type="RefSeq" id="WP_338198316.1">
    <property type="nucleotide sequence ID" value="NZ_JAEKNR010000003.1"/>
</dbReference>
<dbReference type="InterPro" id="IPR036249">
    <property type="entry name" value="Thioredoxin-like_sf"/>
</dbReference>
<accession>A0A934K6G8</accession>
<protein>
    <recommendedName>
        <fullName evidence="3">Thioredoxin-like fold domain-containing protein</fullName>
    </recommendedName>
</protein>
<name>A0A934K6G8_9BACT</name>
<organism evidence="1 2">
    <name type="scientific">Candidatus Nephthysia bennettiae</name>
    <dbReference type="NCBI Taxonomy" id="3127016"/>
    <lineage>
        <taxon>Bacteria</taxon>
        <taxon>Bacillati</taxon>
        <taxon>Candidatus Dormiibacterota</taxon>
        <taxon>Candidatus Dormibacteria</taxon>
        <taxon>Candidatus Dormibacterales</taxon>
        <taxon>Candidatus Dormibacteraceae</taxon>
        <taxon>Candidatus Nephthysia</taxon>
    </lineage>
</organism>
<dbReference type="AlphaFoldDB" id="A0A934K6G8"/>
<evidence type="ECO:0000313" key="1">
    <source>
        <dbReference type="EMBL" id="MBJ7596483.1"/>
    </source>
</evidence>
<reference evidence="1" key="1">
    <citation type="submission" date="2020-10" db="EMBL/GenBank/DDBJ databases">
        <title>Ca. Dormibacterota MAGs.</title>
        <authorList>
            <person name="Montgomery K."/>
        </authorList>
    </citation>
    <scope>NUCLEOTIDE SEQUENCE [LARGE SCALE GENOMIC DNA]</scope>
    <source>
        <strain evidence="1">SC8812_S17_10</strain>
    </source>
</reference>
<dbReference type="SUPFAM" id="SSF52833">
    <property type="entry name" value="Thioredoxin-like"/>
    <property type="match status" value="1"/>
</dbReference>